<dbReference type="InParanoid" id="A0A061DS46"/>
<dbReference type="Proteomes" id="UP000026915">
    <property type="component" value="Chromosome 1"/>
</dbReference>
<keyword evidence="1" id="KW-1133">Transmembrane helix</keyword>
<evidence type="ECO:0000313" key="2">
    <source>
        <dbReference type="EMBL" id="EOX95212.1"/>
    </source>
</evidence>
<proteinExistence type="predicted"/>
<dbReference type="HOGENOM" id="CLU_2610819_0_0_1"/>
<reference evidence="2 3" key="1">
    <citation type="journal article" date="2013" name="Genome Biol.">
        <title>The genome sequence of the most widely cultivated cacao type and its use to identify candidate genes regulating pod color.</title>
        <authorList>
            <person name="Motamayor J.C."/>
            <person name="Mockaitis K."/>
            <person name="Schmutz J."/>
            <person name="Haiminen N."/>
            <person name="Iii D.L."/>
            <person name="Cornejo O."/>
            <person name="Findley S.D."/>
            <person name="Zheng P."/>
            <person name="Utro F."/>
            <person name="Royaert S."/>
            <person name="Saski C."/>
            <person name="Jenkins J."/>
            <person name="Podicheti R."/>
            <person name="Zhao M."/>
            <person name="Scheffler B.E."/>
            <person name="Stack J.C."/>
            <person name="Feltus F.A."/>
            <person name="Mustiga G.M."/>
            <person name="Amores F."/>
            <person name="Phillips W."/>
            <person name="Marelli J.P."/>
            <person name="May G.D."/>
            <person name="Shapiro H."/>
            <person name="Ma J."/>
            <person name="Bustamante C.D."/>
            <person name="Schnell R.J."/>
            <person name="Main D."/>
            <person name="Gilbert D."/>
            <person name="Parida L."/>
            <person name="Kuhn D.N."/>
        </authorList>
    </citation>
    <scope>NUCLEOTIDE SEQUENCE [LARGE SCALE GENOMIC DNA]</scope>
    <source>
        <strain evidence="3">cv. Matina 1-6</strain>
    </source>
</reference>
<gene>
    <name evidence="2" type="ORF">TCM_004763</name>
</gene>
<keyword evidence="3" id="KW-1185">Reference proteome</keyword>
<protein>
    <submittedName>
        <fullName evidence="2">Uncharacterized protein</fullName>
    </submittedName>
</protein>
<dbReference type="AlphaFoldDB" id="A0A061DS46"/>
<keyword evidence="1" id="KW-0472">Membrane</keyword>
<evidence type="ECO:0000313" key="3">
    <source>
        <dbReference type="Proteomes" id="UP000026915"/>
    </source>
</evidence>
<feature type="transmembrane region" description="Helical" evidence="1">
    <location>
        <begin position="31"/>
        <end position="48"/>
    </location>
</feature>
<evidence type="ECO:0000256" key="1">
    <source>
        <dbReference type="SAM" id="Phobius"/>
    </source>
</evidence>
<organism evidence="2 3">
    <name type="scientific">Theobroma cacao</name>
    <name type="common">Cacao</name>
    <name type="synonym">Cocoa</name>
    <dbReference type="NCBI Taxonomy" id="3641"/>
    <lineage>
        <taxon>Eukaryota</taxon>
        <taxon>Viridiplantae</taxon>
        <taxon>Streptophyta</taxon>
        <taxon>Embryophyta</taxon>
        <taxon>Tracheophyta</taxon>
        <taxon>Spermatophyta</taxon>
        <taxon>Magnoliopsida</taxon>
        <taxon>eudicotyledons</taxon>
        <taxon>Gunneridae</taxon>
        <taxon>Pentapetalae</taxon>
        <taxon>rosids</taxon>
        <taxon>malvids</taxon>
        <taxon>Malvales</taxon>
        <taxon>Malvaceae</taxon>
        <taxon>Byttnerioideae</taxon>
        <taxon>Theobroma</taxon>
    </lineage>
</organism>
<dbReference type="EMBL" id="CM001879">
    <property type="protein sequence ID" value="EOX95212.1"/>
    <property type="molecule type" value="Genomic_DNA"/>
</dbReference>
<accession>A0A061DS46</accession>
<keyword evidence="1" id="KW-0812">Transmembrane</keyword>
<dbReference type="Gramene" id="EOX95212">
    <property type="protein sequence ID" value="EOX95212"/>
    <property type="gene ID" value="TCM_004763"/>
</dbReference>
<name>A0A061DS46_THECC</name>
<sequence length="79" mass="9422">MAYDLSNKAFGFPDHEPTYNWRTTIANECERPPILLIYIFIILFFLFLKEKKKKTLCDKQEKNTIMQGQLSWHEINIAL</sequence>